<dbReference type="SUPFAM" id="SSF46774">
    <property type="entry name" value="ARID-like"/>
    <property type="match status" value="1"/>
</dbReference>
<dbReference type="InterPro" id="IPR009071">
    <property type="entry name" value="HMG_box_dom"/>
</dbReference>
<dbReference type="InterPro" id="IPR045303">
    <property type="entry name" value="ARID_HMGB9-like"/>
</dbReference>
<evidence type="ECO:0000256" key="7">
    <source>
        <dbReference type="SAM" id="MobiDB-lite"/>
    </source>
</evidence>
<dbReference type="SUPFAM" id="SSF47095">
    <property type="entry name" value="HMG-box"/>
    <property type="match status" value="1"/>
</dbReference>
<dbReference type="Gene3D" id="1.10.30.10">
    <property type="entry name" value="High mobility group box domain"/>
    <property type="match status" value="1"/>
</dbReference>
<keyword evidence="11" id="KW-1185">Reference proteome</keyword>
<keyword evidence="1" id="KW-0805">Transcription regulation</keyword>
<feature type="region of interest" description="Disordered" evidence="7">
    <location>
        <begin position="522"/>
        <end position="552"/>
    </location>
</feature>
<dbReference type="Pfam" id="PF00505">
    <property type="entry name" value="HMG_box"/>
    <property type="match status" value="1"/>
</dbReference>
<dbReference type="SMART" id="SM00398">
    <property type="entry name" value="HMG"/>
    <property type="match status" value="1"/>
</dbReference>
<gene>
    <name evidence="10" type="ORF">MUK42_16367</name>
</gene>
<dbReference type="SMART" id="SM01014">
    <property type="entry name" value="ARID"/>
    <property type="match status" value="1"/>
</dbReference>
<name>A0A9E7I0Q5_9LILI</name>
<feature type="compositionally biased region" description="Basic and acidic residues" evidence="7">
    <location>
        <begin position="541"/>
        <end position="552"/>
    </location>
</feature>
<dbReference type="Pfam" id="PF01388">
    <property type="entry name" value="ARID"/>
    <property type="match status" value="1"/>
</dbReference>
<dbReference type="CDD" id="cd22009">
    <property type="entry name" value="HMG-box_AtHMGB9-like"/>
    <property type="match status" value="1"/>
</dbReference>
<keyword evidence="4 6" id="KW-0539">Nucleus</keyword>
<dbReference type="InterPro" id="IPR036431">
    <property type="entry name" value="ARID_dom_sf"/>
</dbReference>
<evidence type="ECO:0000259" key="8">
    <source>
        <dbReference type="PROSITE" id="PS50118"/>
    </source>
</evidence>
<dbReference type="PANTHER" id="PTHR46691:SF3">
    <property type="entry name" value="HIGH MOBILITY GROUP B PROTEIN 15"/>
    <property type="match status" value="1"/>
</dbReference>
<dbReference type="FunFam" id="1.10.30.10:FF:000055">
    <property type="entry name" value="High mobility group B protein 15"/>
    <property type="match status" value="1"/>
</dbReference>
<dbReference type="PROSITE" id="PS50118">
    <property type="entry name" value="HMG_BOX_2"/>
    <property type="match status" value="1"/>
</dbReference>
<feature type="compositionally biased region" description="Basic and acidic residues" evidence="7">
    <location>
        <begin position="1"/>
        <end position="26"/>
    </location>
</feature>
<keyword evidence="3" id="KW-0804">Transcription</keyword>
<proteinExistence type="predicted"/>
<feature type="DNA-binding region" description="HMG box" evidence="6">
    <location>
        <begin position="281"/>
        <end position="348"/>
    </location>
</feature>
<evidence type="ECO:0000256" key="4">
    <source>
        <dbReference type="ARBA" id="ARBA00023242"/>
    </source>
</evidence>
<feature type="compositionally biased region" description="Basic and acidic residues" evidence="7">
    <location>
        <begin position="434"/>
        <end position="447"/>
    </location>
</feature>
<organism evidence="10 11">
    <name type="scientific">Musa troglodytarum</name>
    <name type="common">fe'i banana</name>
    <dbReference type="NCBI Taxonomy" id="320322"/>
    <lineage>
        <taxon>Eukaryota</taxon>
        <taxon>Viridiplantae</taxon>
        <taxon>Streptophyta</taxon>
        <taxon>Embryophyta</taxon>
        <taxon>Tracheophyta</taxon>
        <taxon>Spermatophyta</taxon>
        <taxon>Magnoliopsida</taxon>
        <taxon>Liliopsida</taxon>
        <taxon>Zingiberales</taxon>
        <taxon>Musaceae</taxon>
        <taxon>Musa</taxon>
    </lineage>
</organism>
<sequence>MNEKGSEVSDKGWKGVEEGVGSDKGKHVVVTNSHPQHVGEEGATSPADYHPYPKPLADYEDVIADPKLFRETLEKLHAAMGTKFMVPIIGGKDLDLHRLFVEVTSRGGIEKVIADRRWREVTAAFAFPSTATNASFVLRKYYMSLLRHYEQIYFFRSQGWNSPAAPAKIASATSGSSERLVEHVLPFSETQASSRKRMRNNGLASSQYPQVVGVIDGKFEHGYFVTVTVGSAKLRGVLYHIPQQTSEQLTRYGDFADNSNFRSVRHRRRRKKLSKRDPSHPKPNRSGYNFFFAEQHARLKPLYPGKDREISKIIGESWNKLTETEKAVYQDRGLKDKERYKSEMAIYMEKLKAGHVISNAVPIQQRPAEPEIAEDIDSKFETVGGDSTINDENDYSSESSGSEGKVSDEDFEMEASPVFGVTTTSGTTSLAEPSTERDDFELRRRVDAKSESEQDPYIFTRDTESRKFMELTVLRYNICFYALASLLAQPLVDFRERPLRWIHGINGGTCCFVRGGDAGRLPHRRGSPPCRRPRQSQVDQARADAKQTGDERVKEIRDAAEEAEDAIDAYLLLNGNRRRTGVEGAIKRRASVRARYKVGLHAERIKRRIREIEAGKIGYGIACLGDDRERAALRIRKPLLAHVEGAEVVGLESDKEKVANMLLLDDSKAGDVLVYEAPIEARAACEPSSLRTESELRAG</sequence>
<reference evidence="10" key="1">
    <citation type="submission" date="2022-05" db="EMBL/GenBank/DDBJ databases">
        <title>The Musa troglodytarum L. genome provides insights into the mechanism of non-climacteric behaviour and enrichment of carotenoids.</title>
        <authorList>
            <person name="Wang J."/>
        </authorList>
    </citation>
    <scope>NUCLEOTIDE SEQUENCE</scope>
    <source>
        <tissue evidence="10">Leaf</tissue>
    </source>
</reference>
<dbReference type="PANTHER" id="PTHR46691">
    <property type="entry name" value="HIGH MOBILITY GROUP B PROTEIN 9"/>
    <property type="match status" value="1"/>
</dbReference>
<feature type="compositionally biased region" description="Basic residues" evidence="7">
    <location>
        <begin position="522"/>
        <end position="534"/>
    </location>
</feature>
<accession>A0A9E7I0Q5</accession>
<dbReference type="SMART" id="SM00501">
    <property type="entry name" value="BRIGHT"/>
    <property type="match status" value="1"/>
</dbReference>
<evidence type="ECO:0000256" key="5">
    <source>
        <dbReference type="ARBA" id="ARBA00054600"/>
    </source>
</evidence>
<dbReference type="AlphaFoldDB" id="A0A9E7I0Q5"/>
<dbReference type="CDD" id="cd16872">
    <property type="entry name" value="ARID_HMGB9-like"/>
    <property type="match status" value="1"/>
</dbReference>
<evidence type="ECO:0000313" key="10">
    <source>
        <dbReference type="EMBL" id="URE40412.1"/>
    </source>
</evidence>
<feature type="compositionally biased region" description="Basic residues" evidence="7">
    <location>
        <begin position="263"/>
        <end position="274"/>
    </location>
</feature>
<dbReference type="InterPro" id="IPR036910">
    <property type="entry name" value="HMG_box_dom_sf"/>
</dbReference>
<feature type="region of interest" description="Disordered" evidence="7">
    <location>
        <begin position="260"/>
        <end position="287"/>
    </location>
</feature>
<feature type="compositionally biased region" description="Low complexity" evidence="7">
    <location>
        <begin position="418"/>
        <end position="429"/>
    </location>
</feature>
<dbReference type="GO" id="GO:0003677">
    <property type="term" value="F:DNA binding"/>
    <property type="evidence" value="ECO:0007669"/>
    <property type="project" value="UniProtKB-UniRule"/>
</dbReference>
<dbReference type="FunFam" id="1.10.150.60:FF:000022">
    <property type="entry name" value="High mobility group B protein 15"/>
    <property type="match status" value="1"/>
</dbReference>
<dbReference type="InterPro" id="IPR001606">
    <property type="entry name" value="ARID_dom"/>
</dbReference>
<evidence type="ECO:0000256" key="2">
    <source>
        <dbReference type="ARBA" id="ARBA00023125"/>
    </source>
</evidence>
<feature type="domain" description="ARID" evidence="9">
    <location>
        <begin position="63"/>
        <end position="154"/>
    </location>
</feature>
<comment type="function">
    <text evidence="5">Binds preferentially DNA with A/T-rich content.</text>
</comment>
<evidence type="ECO:0000256" key="1">
    <source>
        <dbReference type="ARBA" id="ARBA00023015"/>
    </source>
</evidence>
<dbReference type="Proteomes" id="UP001055439">
    <property type="component" value="Chromosome 8"/>
</dbReference>
<evidence type="ECO:0000313" key="11">
    <source>
        <dbReference type="Proteomes" id="UP001055439"/>
    </source>
</evidence>
<dbReference type="PROSITE" id="PS51011">
    <property type="entry name" value="ARID"/>
    <property type="match status" value="1"/>
</dbReference>
<dbReference type="GO" id="GO:0005634">
    <property type="term" value="C:nucleus"/>
    <property type="evidence" value="ECO:0007669"/>
    <property type="project" value="UniProtKB-UniRule"/>
</dbReference>
<feature type="region of interest" description="Disordered" evidence="7">
    <location>
        <begin position="382"/>
        <end position="447"/>
    </location>
</feature>
<evidence type="ECO:0000256" key="6">
    <source>
        <dbReference type="PROSITE-ProRule" id="PRU00267"/>
    </source>
</evidence>
<evidence type="ECO:0000259" key="9">
    <source>
        <dbReference type="PROSITE" id="PS51011"/>
    </source>
</evidence>
<feature type="region of interest" description="Disordered" evidence="7">
    <location>
        <begin position="1"/>
        <end position="27"/>
    </location>
</feature>
<protein>
    <submittedName>
        <fullName evidence="10">High mobility group</fullName>
    </submittedName>
</protein>
<dbReference type="OrthoDB" id="338531at2759"/>
<feature type="domain" description="HMG box" evidence="8">
    <location>
        <begin position="281"/>
        <end position="348"/>
    </location>
</feature>
<dbReference type="Gene3D" id="1.10.150.60">
    <property type="entry name" value="ARID DNA-binding domain"/>
    <property type="match status" value="1"/>
</dbReference>
<dbReference type="EMBL" id="CP097510">
    <property type="protein sequence ID" value="URE40412.1"/>
    <property type="molecule type" value="Genomic_DNA"/>
</dbReference>
<keyword evidence="2 6" id="KW-0238">DNA-binding</keyword>
<evidence type="ECO:0000256" key="3">
    <source>
        <dbReference type="ARBA" id="ARBA00023163"/>
    </source>
</evidence>